<evidence type="ECO:0000313" key="2">
    <source>
        <dbReference type="Proteomes" id="UP000244729"/>
    </source>
</evidence>
<sequence length="167" mass="17569">MVVLMVGVGIVAPASIAHADKPTRTVVVPESIVIPVGEACSFPVALDVPERVSVVVTEFADGRIVTHDRAKLTLTNADTGESLVHITSAMITEVPAGGGEIQVDISGQLFMWFYPGDQGPNGLVEYPGEAFSVNGHTRVTVDEETLVFTSFSIKGKTTDICAALATE</sequence>
<dbReference type="EMBL" id="CP028913">
    <property type="protein sequence ID" value="AWB96238.1"/>
    <property type="molecule type" value="Genomic_DNA"/>
</dbReference>
<dbReference type="Proteomes" id="UP000244729">
    <property type="component" value="Chromosome"/>
</dbReference>
<proteinExistence type="predicted"/>
<protein>
    <submittedName>
        <fullName evidence="1">Uncharacterized protein</fullName>
    </submittedName>
</protein>
<reference evidence="1 2" key="1">
    <citation type="submission" date="2018-04" db="EMBL/GenBank/DDBJ databases">
        <authorList>
            <person name="Li J."/>
        </authorList>
    </citation>
    <scope>NUCLEOTIDE SEQUENCE [LARGE SCALE GENOMIC DNA]</scope>
    <source>
        <strain evidence="2">30A</strain>
    </source>
</reference>
<name>A0A2S0WY46_9MICO</name>
<accession>A0A2S0WY46</accession>
<dbReference type="KEGG" id="agm:DCE93_11735"/>
<organism evidence="1 2">
    <name type="scientific">Agromyces badenianii</name>
    <dbReference type="NCBI Taxonomy" id="2080742"/>
    <lineage>
        <taxon>Bacteria</taxon>
        <taxon>Bacillati</taxon>
        <taxon>Actinomycetota</taxon>
        <taxon>Actinomycetes</taxon>
        <taxon>Micrococcales</taxon>
        <taxon>Microbacteriaceae</taxon>
        <taxon>Agromyces</taxon>
    </lineage>
</organism>
<dbReference type="AlphaFoldDB" id="A0A2S0WY46"/>
<gene>
    <name evidence="1" type="ORF">DCE93_11735</name>
</gene>
<evidence type="ECO:0000313" key="1">
    <source>
        <dbReference type="EMBL" id="AWB96238.1"/>
    </source>
</evidence>
<keyword evidence="2" id="KW-1185">Reference proteome</keyword>